<feature type="domain" description="Adenosine deaminase" evidence="11">
    <location>
        <begin position="40"/>
        <end position="385"/>
    </location>
</feature>
<dbReference type="Pfam" id="PF00962">
    <property type="entry name" value="A_deaminase"/>
    <property type="match status" value="1"/>
</dbReference>
<evidence type="ECO:0000256" key="3">
    <source>
        <dbReference type="ARBA" id="ARBA00004321"/>
    </source>
</evidence>
<dbReference type="Proteomes" id="UP000001307">
    <property type="component" value="Unassembled WGS sequence"/>
</dbReference>
<keyword evidence="7" id="KW-0479">Metal-binding</keyword>
<evidence type="ECO:0000256" key="8">
    <source>
        <dbReference type="ARBA" id="ARBA00022801"/>
    </source>
</evidence>
<dbReference type="InterPro" id="IPR006330">
    <property type="entry name" value="Ado/ade_deaminase"/>
</dbReference>
<dbReference type="PANTHER" id="PTHR11409">
    <property type="entry name" value="ADENOSINE DEAMINASE"/>
    <property type="match status" value="1"/>
</dbReference>
<gene>
    <name evidence="12" type="ORF">GSOID_T00010336001</name>
</gene>
<evidence type="ECO:0000256" key="10">
    <source>
        <dbReference type="SAM" id="MobiDB-lite"/>
    </source>
</evidence>
<dbReference type="GO" id="GO:0043103">
    <property type="term" value="P:hypoxanthine salvage"/>
    <property type="evidence" value="ECO:0007669"/>
    <property type="project" value="TreeGrafter"/>
</dbReference>
<evidence type="ECO:0000256" key="2">
    <source>
        <dbReference type="ARBA" id="ARBA00004296"/>
    </source>
</evidence>
<keyword evidence="9" id="KW-0862">Zinc</keyword>
<dbReference type="NCBIfam" id="TIGR01430">
    <property type="entry name" value="aden_deam"/>
    <property type="match status" value="1"/>
</dbReference>
<dbReference type="AlphaFoldDB" id="E4XFT3"/>
<name>E4XFT3_OIKDI</name>
<dbReference type="GO" id="GO:0006154">
    <property type="term" value="P:adenosine catabolic process"/>
    <property type="evidence" value="ECO:0007669"/>
    <property type="project" value="TreeGrafter"/>
</dbReference>
<evidence type="ECO:0000256" key="6">
    <source>
        <dbReference type="ARBA" id="ARBA00018099"/>
    </source>
</evidence>
<dbReference type="InterPro" id="IPR006650">
    <property type="entry name" value="A/AMP_deam_AS"/>
</dbReference>
<evidence type="ECO:0000256" key="7">
    <source>
        <dbReference type="ARBA" id="ARBA00022723"/>
    </source>
</evidence>
<dbReference type="GO" id="GO:0046103">
    <property type="term" value="P:inosine biosynthetic process"/>
    <property type="evidence" value="ECO:0007669"/>
    <property type="project" value="TreeGrafter"/>
</dbReference>
<evidence type="ECO:0000256" key="9">
    <source>
        <dbReference type="ARBA" id="ARBA00022833"/>
    </source>
</evidence>
<dbReference type="FunCoup" id="E4XFT3">
    <property type="interactions" value="19"/>
</dbReference>
<dbReference type="OrthoDB" id="272271at2759"/>
<dbReference type="SUPFAM" id="SSF51556">
    <property type="entry name" value="Metallo-dependent hydrolases"/>
    <property type="match status" value="1"/>
</dbReference>
<dbReference type="GO" id="GO:0004000">
    <property type="term" value="F:adenosine deaminase activity"/>
    <property type="evidence" value="ECO:0007669"/>
    <property type="project" value="UniProtKB-ARBA"/>
</dbReference>
<dbReference type="PANTHER" id="PTHR11409:SF43">
    <property type="entry name" value="ADENOSINE DEAMINASE"/>
    <property type="match status" value="1"/>
</dbReference>
<dbReference type="InParanoid" id="E4XFT3"/>
<keyword evidence="13" id="KW-1185">Reference proteome</keyword>
<dbReference type="EC" id="3.5.4.4" evidence="5"/>
<evidence type="ECO:0000259" key="11">
    <source>
        <dbReference type="Pfam" id="PF00962"/>
    </source>
</evidence>
<dbReference type="PROSITE" id="PS00485">
    <property type="entry name" value="A_DEAMINASE"/>
    <property type="match status" value="1"/>
</dbReference>
<reference evidence="12" key="1">
    <citation type="journal article" date="2010" name="Science">
        <title>Plasticity of animal genome architecture unmasked by rapid evolution of a pelagic tunicate.</title>
        <authorList>
            <person name="Denoeud F."/>
            <person name="Henriet S."/>
            <person name="Mungpakdee S."/>
            <person name="Aury J.M."/>
            <person name="Da Silva C."/>
            <person name="Brinkmann H."/>
            <person name="Mikhaleva J."/>
            <person name="Olsen L.C."/>
            <person name="Jubin C."/>
            <person name="Canestro C."/>
            <person name="Bouquet J.M."/>
            <person name="Danks G."/>
            <person name="Poulain J."/>
            <person name="Campsteijn C."/>
            <person name="Adamski M."/>
            <person name="Cross I."/>
            <person name="Yadetie F."/>
            <person name="Muffato M."/>
            <person name="Louis A."/>
            <person name="Butcher S."/>
            <person name="Tsagkogeorga G."/>
            <person name="Konrad A."/>
            <person name="Singh S."/>
            <person name="Jensen M.F."/>
            <person name="Cong E.H."/>
            <person name="Eikeseth-Otteraa H."/>
            <person name="Noel B."/>
            <person name="Anthouard V."/>
            <person name="Porcel B.M."/>
            <person name="Kachouri-Lafond R."/>
            <person name="Nishino A."/>
            <person name="Ugolini M."/>
            <person name="Chourrout P."/>
            <person name="Nishida H."/>
            <person name="Aasland R."/>
            <person name="Huzurbazar S."/>
            <person name="Westhof E."/>
            <person name="Delsuc F."/>
            <person name="Lehrach H."/>
            <person name="Reinhardt R."/>
            <person name="Weissenbach J."/>
            <person name="Roy S.W."/>
            <person name="Artiguenave F."/>
            <person name="Postlethwait J.H."/>
            <person name="Manak J.R."/>
            <person name="Thompson E.M."/>
            <person name="Jaillon O."/>
            <person name="Du Pasquier L."/>
            <person name="Boudinot P."/>
            <person name="Liberles D.A."/>
            <person name="Volff J.N."/>
            <person name="Philippe H."/>
            <person name="Lenhard B."/>
            <person name="Roest Crollius H."/>
            <person name="Wincker P."/>
            <person name="Chourrout D."/>
        </authorList>
    </citation>
    <scope>NUCLEOTIDE SEQUENCE [LARGE SCALE GENOMIC DNA]</scope>
</reference>
<evidence type="ECO:0000256" key="1">
    <source>
        <dbReference type="ARBA" id="ARBA00001947"/>
    </source>
</evidence>
<dbReference type="GO" id="GO:0046872">
    <property type="term" value="F:metal ion binding"/>
    <property type="evidence" value="ECO:0007669"/>
    <property type="project" value="UniProtKB-KW"/>
</dbReference>
<keyword evidence="8" id="KW-0378">Hydrolase</keyword>
<dbReference type="Gene3D" id="3.20.20.140">
    <property type="entry name" value="Metal-dependent hydrolases"/>
    <property type="match status" value="1"/>
</dbReference>
<dbReference type="InterPro" id="IPR032466">
    <property type="entry name" value="Metal_Hydrolase"/>
</dbReference>
<proteinExistence type="inferred from homology"/>
<dbReference type="GO" id="GO:0060169">
    <property type="term" value="P:negative regulation of adenosine receptor signaling pathway"/>
    <property type="evidence" value="ECO:0007669"/>
    <property type="project" value="TreeGrafter"/>
</dbReference>
<dbReference type="InterPro" id="IPR001365">
    <property type="entry name" value="A_deaminase_dom"/>
</dbReference>
<comment type="subcellular location">
    <subcellularLocation>
        <location evidence="2">Cell membrane</location>
        <topology evidence="2">Peripheral membrane protein</topology>
        <orientation evidence="2">Extracellular side</orientation>
    </subcellularLocation>
    <subcellularLocation>
        <location evidence="3">Cytoplasmic vesicle lumen</location>
    </subcellularLocation>
</comment>
<dbReference type="GO" id="GO:0060205">
    <property type="term" value="C:cytoplasmic vesicle lumen"/>
    <property type="evidence" value="ECO:0007669"/>
    <property type="project" value="UniProtKB-SubCell"/>
</dbReference>
<protein>
    <recommendedName>
        <fullName evidence="6">Adenosine deaminase</fullName>
        <ecNumber evidence="5">3.5.4.4</ecNumber>
    </recommendedName>
</protein>
<evidence type="ECO:0000256" key="5">
    <source>
        <dbReference type="ARBA" id="ARBA00012784"/>
    </source>
</evidence>
<comment type="cofactor">
    <cofactor evidence="1">
        <name>Zn(2+)</name>
        <dbReference type="ChEBI" id="CHEBI:29105"/>
    </cofactor>
</comment>
<comment type="similarity">
    <text evidence="4">Belongs to the metallo-dependent hydrolases superfamily. Adenosine and AMP deaminases family.</text>
</comment>
<dbReference type="EMBL" id="FN653046">
    <property type="protein sequence ID" value="CBY24472.1"/>
    <property type="molecule type" value="Genomic_DNA"/>
</dbReference>
<evidence type="ECO:0000256" key="4">
    <source>
        <dbReference type="ARBA" id="ARBA00006676"/>
    </source>
</evidence>
<dbReference type="GO" id="GO:0009168">
    <property type="term" value="P:purine ribonucleoside monophosphate biosynthetic process"/>
    <property type="evidence" value="ECO:0007669"/>
    <property type="project" value="InterPro"/>
</dbReference>
<feature type="compositionally biased region" description="Low complexity" evidence="10">
    <location>
        <begin position="1"/>
        <end position="16"/>
    </location>
</feature>
<feature type="region of interest" description="Disordered" evidence="10">
    <location>
        <begin position="1"/>
        <end position="20"/>
    </location>
</feature>
<organism evidence="12">
    <name type="scientific">Oikopleura dioica</name>
    <name type="common">Tunicate</name>
    <dbReference type="NCBI Taxonomy" id="34765"/>
    <lineage>
        <taxon>Eukaryota</taxon>
        <taxon>Metazoa</taxon>
        <taxon>Chordata</taxon>
        <taxon>Tunicata</taxon>
        <taxon>Appendicularia</taxon>
        <taxon>Copelata</taxon>
        <taxon>Oikopleuridae</taxon>
        <taxon>Oikopleura</taxon>
    </lineage>
</organism>
<evidence type="ECO:0000313" key="12">
    <source>
        <dbReference type="EMBL" id="CBY24472.1"/>
    </source>
</evidence>
<dbReference type="GO" id="GO:0005829">
    <property type="term" value="C:cytosol"/>
    <property type="evidence" value="ECO:0007669"/>
    <property type="project" value="TreeGrafter"/>
</dbReference>
<sequence>MVDGSDSPSNSNNSSNRESHYEPFEHVAATFYQTGLYNFPKVELHCHLDGCFRLSSVIKLAKKRSIELPTYDIVKLRNYCCLDADEDSSLALFLKKMAVFVSVYQGSREAIRELTLEALEDKAKQGIVYIELRFCPQLLASAPEHPKDMNPCIAEEHPDQLTPSEVMDTVTEAIEEAKTLFPVIKARLILCCIAPMPEISEDVARLAVKYKSKGVVGIDIAGEEDIEDTPAFRPHIRAFQYAKENGLHRTAHAGEAGSASSVIEAKRLLSAERIGHGYHISRDPDVYKKIKTDQTHLECCPISSYRTGAVRVKEQHPIIQFARDKINCSLSTDDPGVMLTTLLDDYKLVADFGVSEKTIKIMNLNAAQSSFLPEDEKKELVSMLKQHYGPLN</sequence>
<accession>E4XFT3</accession>
<dbReference type="GO" id="GO:0009897">
    <property type="term" value="C:external side of plasma membrane"/>
    <property type="evidence" value="ECO:0007669"/>
    <property type="project" value="TreeGrafter"/>
</dbReference>
<evidence type="ECO:0000313" key="13">
    <source>
        <dbReference type="Proteomes" id="UP000001307"/>
    </source>
</evidence>